<evidence type="ECO:0000313" key="2">
    <source>
        <dbReference type="EMBL" id="WED63788.1"/>
    </source>
</evidence>
<feature type="transmembrane region" description="Helical" evidence="1">
    <location>
        <begin position="194"/>
        <end position="213"/>
    </location>
</feature>
<feature type="transmembrane region" description="Helical" evidence="1">
    <location>
        <begin position="296"/>
        <end position="312"/>
    </location>
</feature>
<keyword evidence="1" id="KW-0812">Transmembrane</keyword>
<keyword evidence="3" id="KW-1185">Reference proteome</keyword>
<evidence type="ECO:0000256" key="1">
    <source>
        <dbReference type="SAM" id="Phobius"/>
    </source>
</evidence>
<name>A0AAE9ZWG3_9BACT</name>
<feature type="transmembrane region" description="Helical" evidence="1">
    <location>
        <begin position="145"/>
        <end position="173"/>
    </location>
</feature>
<feature type="transmembrane region" description="Helical" evidence="1">
    <location>
        <begin position="117"/>
        <end position="139"/>
    </location>
</feature>
<organism evidence="2 3">
    <name type="scientific">Synoicihabitans lomoniglobus</name>
    <dbReference type="NCBI Taxonomy" id="2909285"/>
    <lineage>
        <taxon>Bacteria</taxon>
        <taxon>Pseudomonadati</taxon>
        <taxon>Verrucomicrobiota</taxon>
        <taxon>Opitutia</taxon>
        <taxon>Opitutales</taxon>
        <taxon>Opitutaceae</taxon>
        <taxon>Synoicihabitans</taxon>
    </lineage>
</organism>
<dbReference type="EMBL" id="CP119075">
    <property type="protein sequence ID" value="WED63788.1"/>
    <property type="molecule type" value="Genomic_DNA"/>
</dbReference>
<dbReference type="RefSeq" id="WP_330930491.1">
    <property type="nucleotide sequence ID" value="NZ_CP119075.1"/>
</dbReference>
<evidence type="ECO:0000313" key="3">
    <source>
        <dbReference type="Proteomes" id="UP001218638"/>
    </source>
</evidence>
<reference evidence="2" key="1">
    <citation type="submission" date="2023-03" db="EMBL/GenBank/DDBJ databases">
        <title>Lomoglobus Profundus gen. nov., sp. nov., a novel member of the phylum Verrucomicrobia, isolated from deep-marine sediment of South China Sea.</title>
        <authorList>
            <person name="Ahmad T."/>
            <person name="Ishaq S.E."/>
            <person name="Wang F."/>
        </authorList>
    </citation>
    <scope>NUCLEOTIDE SEQUENCE</scope>
    <source>
        <strain evidence="2">LMO-M01</strain>
    </source>
</reference>
<dbReference type="AlphaFoldDB" id="A0AAE9ZWG3"/>
<protein>
    <submittedName>
        <fullName evidence="2">Uncharacterized protein</fullName>
    </submittedName>
</protein>
<dbReference type="Proteomes" id="UP001218638">
    <property type="component" value="Chromosome"/>
</dbReference>
<keyword evidence="1" id="KW-1133">Transmembrane helix</keyword>
<dbReference type="KEGG" id="slom:PXH66_15735"/>
<gene>
    <name evidence="2" type="ORF">PXH66_15735</name>
</gene>
<feature type="transmembrane region" description="Helical" evidence="1">
    <location>
        <begin position="13"/>
        <end position="32"/>
    </location>
</feature>
<keyword evidence="1" id="KW-0472">Membrane</keyword>
<proteinExistence type="predicted"/>
<feature type="transmembrane region" description="Helical" evidence="1">
    <location>
        <begin position="89"/>
        <end position="110"/>
    </location>
</feature>
<feature type="transmembrane region" description="Helical" evidence="1">
    <location>
        <begin position="247"/>
        <end position="266"/>
    </location>
</feature>
<accession>A0AAE9ZWG3</accession>
<feature type="transmembrane region" description="Helical" evidence="1">
    <location>
        <begin position="324"/>
        <end position="343"/>
    </location>
</feature>
<sequence length="359" mass="40270">MPSPHHDESQLQCFLRLLLVVGGAIVVSQIFFAPRLWLMTGYFPGSFQWDRAQTFLLQCEQPFRTDIEPAMRWRLAAPLIAHTLGLRNTAAFIIPWAGVVLLLGYIARLLMQRTTDWAVIFAGTLTVATTSAVLVPIHWLGMNDAWVWLGLLVISFSPHRTALAVVVLTIPWVDERFLIGLPLALTVRFLHQQNLLRLSDAWLALLLMIYPIIRIAFGGNPLTGEVEQSFLQENLRACIPRIGLAPLAWWMGLRAAWIPIGVAFWYANPRHRLRMGSVFLATAGISFVLASDMSRSSAIVLPVILWGVIKLIEAPLDSARRWMIGMAVLSVLLPAMHVVALKLDPIENLGIELIRLWRS</sequence>